<dbReference type="PANTHER" id="PTHR46114:SF2">
    <property type="entry name" value="CULLIN N-TERMINAL DOMAIN-CONTAINING PROTEIN"/>
    <property type="match status" value="1"/>
</dbReference>
<dbReference type="AlphaFoldDB" id="A0A8X6RVQ8"/>
<dbReference type="PANTHER" id="PTHR46114">
    <property type="entry name" value="APPLE DOMAIN-CONTAINING PROTEIN"/>
    <property type="match status" value="1"/>
</dbReference>
<reference evidence="1" key="1">
    <citation type="submission" date="2020-08" db="EMBL/GenBank/DDBJ databases">
        <title>Multicomponent nature underlies the extraordinary mechanical properties of spider dragline silk.</title>
        <authorList>
            <person name="Kono N."/>
            <person name="Nakamura H."/>
            <person name="Mori M."/>
            <person name="Yoshida Y."/>
            <person name="Ohtoshi R."/>
            <person name="Malay A.D."/>
            <person name="Moran D.A.P."/>
            <person name="Tomita M."/>
            <person name="Numata K."/>
            <person name="Arakawa K."/>
        </authorList>
    </citation>
    <scope>NUCLEOTIDE SEQUENCE</scope>
</reference>
<comment type="caution">
    <text evidence="1">The sequence shown here is derived from an EMBL/GenBank/DDBJ whole genome shotgun (WGS) entry which is preliminary data.</text>
</comment>
<proteinExistence type="predicted"/>
<dbReference type="Proteomes" id="UP000887159">
    <property type="component" value="Unassembled WGS sequence"/>
</dbReference>
<evidence type="ECO:0000313" key="2">
    <source>
        <dbReference type="Proteomes" id="UP000887159"/>
    </source>
</evidence>
<dbReference type="EMBL" id="BMAU01021225">
    <property type="protein sequence ID" value="GFY01096.1"/>
    <property type="molecule type" value="Genomic_DNA"/>
</dbReference>
<keyword evidence="2" id="KW-1185">Reference proteome</keyword>
<sequence>MQLFYTKYCCFLCLWDSRDQKSHYIQDKWTSRNLKSGKRNAPNDPLVNPNGMILLQPQHIKLELMKSFVKSMNKNGEAFQYLRSKFPRLSDANIKKGFFLGAQIRKIMKNPAFDLILEGKEKITWKAFESVV</sequence>
<protein>
    <submittedName>
        <fullName evidence="1">Uncharacterized protein</fullName>
    </submittedName>
</protein>
<accession>A0A8X6RVQ8</accession>
<evidence type="ECO:0000313" key="1">
    <source>
        <dbReference type="EMBL" id="GFY01096.1"/>
    </source>
</evidence>
<name>A0A8X6RVQ8_TRICX</name>
<organism evidence="1 2">
    <name type="scientific">Trichonephila clavipes</name>
    <name type="common">Golden silk orbweaver</name>
    <name type="synonym">Nephila clavipes</name>
    <dbReference type="NCBI Taxonomy" id="2585209"/>
    <lineage>
        <taxon>Eukaryota</taxon>
        <taxon>Metazoa</taxon>
        <taxon>Ecdysozoa</taxon>
        <taxon>Arthropoda</taxon>
        <taxon>Chelicerata</taxon>
        <taxon>Arachnida</taxon>
        <taxon>Araneae</taxon>
        <taxon>Araneomorphae</taxon>
        <taxon>Entelegynae</taxon>
        <taxon>Araneoidea</taxon>
        <taxon>Nephilidae</taxon>
        <taxon>Trichonephila</taxon>
    </lineage>
</organism>
<gene>
    <name evidence="1" type="primary">20200932</name>
    <name evidence="1" type="ORF">TNCV_5075631</name>
</gene>